<sequence length="40" mass="4523">MRNNSVPSADQEWPPANGLGKASNKPVRKLSSWRELIIFK</sequence>
<name>A0ABM8BM40_9CREN</name>
<dbReference type="EMBL" id="AP026830">
    <property type="protein sequence ID" value="BDR92037.1"/>
    <property type="molecule type" value="Genomic_DNA"/>
</dbReference>
<organism evidence="2 3">
    <name type="scientific">Vulcanisaeta souniana JCM 11219</name>
    <dbReference type="NCBI Taxonomy" id="1293586"/>
    <lineage>
        <taxon>Archaea</taxon>
        <taxon>Thermoproteota</taxon>
        <taxon>Thermoprotei</taxon>
        <taxon>Thermoproteales</taxon>
        <taxon>Thermoproteaceae</taxon>
        <taxon>Vulcanisaeta</taxon>
    </lineage>
</organism>
<protein>
    <submittedName>
        <fullName evidence="2">Uncharacterized protein</fullName>
    </submittedName>
</protein>
<feature type="region of interest" description="Disordered" evidence="1">
    <location>
        <begin position="1"/>
        <end position="25"/>
    </location>
</feature>
<keyword evidence="3" id="KW-1185">Reference proteome</keyword>
<dbReference type="Proteomes" id="UP001060771">
    <property type="component" value="Chromosome"/>
</dbReference>
<evidence type="ECO:0000313" key="2">
    <source>
        <dbReference type="EMBL" id="BDR92037.1"/>
    </source>
</evidence>
<accession>A0ABM8BM40</accession>
<gene>
    <name evidence="2" type="ORF">Vsou_11300</name>
</gene>
<evidence type="ECO:0000313" key="3">
    <source>
        <dbReference type="Proteomes" id="UP001060771"/>
    </source>
</evidence>
<reference evidence="3" key="1">
    <citation type="submission" date="2022-09" db="EMBL/GenBank/DDBJ databases">
        <title>Complete genome sequence of Vulcanisaeta souniana.</title>
        <authorList>
            <person name="Kato S."/>
            <person name="Itoh T."/>
            <person name="Ohkuma M."/>
        </authorList>
    </citation>
    <scope>NUCLEOTIDE SEQUENCE [LARGE SCALE GENOMIC DNA]</scope>
    <source>
        <strain evidence="3">JCM 11219</strain>
    </source>
</reference>
<proteinExistence type="predicted"/>
<evidence type="ECO:0000256" key="1">
    <source>
        <dbReference type="SAM" id="MobiDB-lite"/>
    </source>
</evidence>